<gene>
    <name evidence="3" type="ORF">GCM10017600_36800</name>
</gene>
<dbReference type="Proteomes" id="UP001143474">
    <property type="component" value="Unassembled WGS sequence"/>
</dbReference>
<evidence type="ECO:0000259" key="2">
    <source>
        <dbReference type="PROSITE" id="PS50206"/>
    </source>
</evidence>
<dbReference type="GO" id="GO:0004792">
    <property type="term" value="F:thiosulfate-cyanide sulfurtransferase activity"/>
    <property type="evidence" value="ECO:0007669"/>
    <property type="project" value="TreeGrafter"/>
</dbReference>
<dbReference type="PANTHER" id="PTHR44086">
    <property type="entry name" value="THIOSULFATE SULFURTRANSFERASE RDL2, MITOCHONDRIAL-RELATED"/>
    <property type="match status" value="1"/>
</dbReference>
<evidence type="ECO:0000313" key="4">
    <source>
        <dbReference type="Proteomes" id="UP001143474"/>
    </source>
</evidence>
<dbReference type="Gene3D" id="6.10.140.1340">
    <property type="match status" value="1"/>
</dbReference>
<evidence type="ECO:0000313" key="3">
    <source>
        <dbReference type="EMBL" id="GLK10274.1"/>
    </source>
</evidence>
<evidence type="ECO:0000256" key="1">
    <source>
        <dbReference type="SAM" id="Phobius"/>
    </source>
</evidence>
<dbReference type="SMART" id="SM00450">
    <property type="entry name" value="RHOD"/>
    <property type="match status" value="1"/>
</dbReference>
<dbReference type="Gene3D" id="3.40.250.10">
    <property type="entry name" value="Rhodanese-like domain"/>
    <property type="match status" value="1"/>
</dbReference>
<dbReference type="EMBL" id="BSEV01000007">
    <property type="protein sequence ID" value="GLK10274.1"/>
    <property type="molecule type" value="Genomic_DNA"/>
</dbReference>
<keyword evidence="4" id="KW-1185">Reference proteome</keyword>
<feature type="transmembrane region" description="Helical" evidence="1">
    <location>
        <begin position="119"/>
        <end position="139"/>
    </location>
</feature>
<reference evidence="3" key="1">
    <citation type="journal article" date="2014" name="Int. J. Syst. Evol. Microbiol.">
        <title>Complete genome sequence of Corynebacterium casei LMG S-19264T (=DSM 44701T), isolated from a smear-ripened cheese.</title>
        <authorList>
            <consortium name="US DOE Joint Genome Institute (JGI-PGF)"/>
            <person name="Walter F."/>
            <person name="Albersmeier A."/>
            <person name="Kalinowski J."/>
            <person name="Ruckert C."/>
        </authorList>
    </citation>
    <scope>NUCLEOTIDE SEQUENCE</scope>
    <source>
        <strain evidence="3">VKM Ac-2007</strain>
    </source>
</reference>
<sequence length="193" mass="19680">MILSSTVDVASARALTASGSGVLLLDVRTPAEFETAHIEGAVNLPLDRLDESLPLPQGEASGGVVLVCQSGGRARTAQAKLASAGVRETAVLAGGMGSWIASGAPVVRGRQRWSLERQVRLVAGLLVLVSVVASLWVPWALLVTGFVGAGLTYAGASDNCMMGMLLARLPYNRGTGTGTGADVTGAPGRACPR</sequence>
<keyword evidence="1" id="KW-1133">Transmembrane helix</keyword>
<organism evidence="3 4">
    <name type="scientific">Streptosporangium carneum</name>
    <dbReference type="NCBI Taxonomy" id="47481"/>
    <lineage>
        <taxon>Bacteria</taxon>
        <taxon>Bacillati</taxon>
        <taxon>Actinomycetota</taxon>
        <taxon>Actinomycetes</taxon>
        <taxon>Streptosporangiales</taxon>
        <taxon>Streptosporangiaceae</taxon>
        <taxon>Streptosporangium</taxon>
    </lineage>
</organism>
<reference evidence="3" key="2">
    <citation type="submission" date="2023-01" db="EMBL/GenBank/DDBJ databases">
        <authorList>
            <person name="Sun Q."/>
            <person name="Evtushenko L."/>
        </authorList>
    </citation>
    <scope>NUCLEOTIDE SEQUENCE</scope>
    <source>
        <strain evidence="3">VKM Ac-2007</strain>
    </source>
</reference>
<dbReference type="SUPFAM" id="SSF52821">
    <property type="entry name" value="Rhodanese/Cell cycle control phosphatase"/>
    <property type="match status" value="1"/>
</dbReference>
<name>A0A9W6I2W3_9ACTN</name>
<dbReference type="InterPro" id="IPR036873">
    <property type="entry name" value="Rhodanese-like_dom_sf"/>
</dbReference>
<dbReference type="CDD" id="cd00158">
    <property type="entry name" value="RHOD"/>
    <property type="match status" value="1"/>
</dbReference>
<keyword evidence="1" id="KW-0812">Transmembrane</keyword>
<dbReference type="Pfam" id="PF00581">
    <property type="entry name" value="Rhodanese"/>
    <property type="match status" value="1"/>
</dbReference>
<dbReference type="InterPro" id="IPR001763">
    <property type="entry name" value="Rhodanese-like_dom"/>
</dbReference>
<dbReference type="RefSeq" id="WP_309298413.1">
    <property type="nucleotide sequence ID" value="NZ_BAAAVD010000042.1"/>
</dbReference>
<dbReference type="PROSITE" id="PS50206">
    <property type="entry name" value="RHODANESE_3"/>
    <property type="match status" value="1"/>
</dbReference>
<dbReference type="InterPro" id="IPR021309">
    <property type="entry name" value="YgaP-like_TM"/>
</dbReference>
<dbReference type="AlphaFoldDB" id="A0A9W6I2W3"/>
<feature type="domain" description="Rhodanese" evidence="2">
    <location>
        <begin position="18"/>
        <end position="108"/>
    </location>
</feature>
<dbReference type="PANTHER" id="PTHR44086:SF10">
    <property type="entry name" value="THIOSULFATE SULFURTRANSFERASE_RHODANESE-LIKE DOMAIN-CONTAINING PROTEIN 3"/>
    <property type="match status" value="1"/>
</dbReference>
<protein>
    <submittedName>
        <fullName evidence="3">Sulfurtransferase</fullName>
    </submittedName>
</protein>
<accession>A0A9W6I2W3</accession>
<comment type="caution">
    <text evidence="3">The sequence shown here is derived from an EMBL/GenBank/DDBJ whole genome shotgun (WGS) entry which is preliminary data.</text>
</comment>
<keyword evidence="1" id="KW-0472">Membrane</keyword>
<proteinExistence type="predicted"/>
<dbReference type="Pfam" id="PF11127">
    <property type="entry name" value="YgaP-like_TM"/>
    <property type="match status" value="1"/>
</dbReference>